<name>A0A1I7V227_9PELO</name>
<keyword evidence="2" id="KW-1185">Reference proteome</keyword>
<feature type="domain" description="Sdz-33 F-box" evidence="1">
    <location>
        <begin position="198"/>
        <end position="253"/>
    </location>
</feature>
<dbReference type="STRING" id="1561998.A0A1I7V227"/>
<proteinExistence type="predicted"/>
<evidence type="ECO:0000313" key="3">
    <source>
        <dbReference type="WBParaSite" id="Csp11.Scaffold630.g21617.t1"/>
    </source>
</evidence>
<evidence type="ECO:0000259" key="1">
    <source>
        <dbReference type="Pfam" id="PF07735"/>
    </source>
</evidence>
<dbReference type="WBParaSite" id="Csp11.Scaffold630.g21617.t1">
    <property type="protein sequence ID" value="Csp11.Scaffold630.g21617.t1"/>
    <property type="gene ID" value="Csp11.Scaffold630.g21617"/>
</dbReference>
<dbReference type="PANTHER" id="PTHR21503">
    <property type="entry name" value="F-BOX-CONTAINING HYPOTHETICAL PROTEIN C.ELEGANS"/>
    <property type="match status" value="1"/>
</dbReference>
<dbReference type="eggNOG" id="ENOG502TJTE">
    <property type="taxonomic scope" value="Eukaryota"/>
</dbReference>
<protein>
    <submittedName>
        <fullName evidence="3">FBA_2 domain-containing protein</fullName>
    </submittedName>
</protein>
<sequence>MSSFPLFDLPSFPLQTVLKCMDPTQVVELSFLYIHFKAALRTFQLPAVSIEWCIGGLQEAVIVDFGSTKMGFFVDEYEFESEEDKWNIGGRKVDVQRSTSGKGFDLNPGTDSLKVLESVTDHLFKILKIQKCSCEISGQVDIKNLFIWRFSTNFFNFSIHYFYSKMTPEEMTWMFENLEFHNAILAIRMKNFKYTKKVNTVNIELQCLDWVDKNSLLGMGYSNISIRFAPVNLNSFIKQWMNNQNDALESFYVYDGKISHRKNKIEEGIPMTQSIFQKADYQLRARSTSSDIMDIQRATDNRFATVIFSSSIRQTDFQLLAWHEDKHFKYCCRETKKRFGIPVKP</sequence>
<dbReference type="Pfam" id="PF07735">
    <property type="entry name" value="FBA_2"/>
    <property type="match status" value="1"/>
</dbReference>
<accession>A0A1I7V227</accession>
<dbReference type="Proteomes" id="UP000095282">
    <property type="component" value="Unplaced"/>
</dbReference>
<organism evidence="2 3">
    <name type="scientific">Caenorhabditis tropicalis</name>
    <dbReference type="NCBI Taxonomy" id="1561998"/>
    <lineage>
        <taxon>Eukaryota</taxon>
        <taxon>Metazoa</taxon>
        <taxon>Ecdysozoa</taxon>
        <taxon>Nematoda</taxon>
        <taxon>Chromadorea</taxon>
        <taxon>Rhabditida</taxon>
        <taxon>Rhabditina</taxon>
        <taxon>Rhabditomorpha</taxon>
        <taxon>Rhabditoidea</taxon>
        <taxon>Rhabditidae</taxon>
        <taxon>Peloderinae</taxon>
        <taxon>Caenorhabditis</taxon>
    </lineage>
</organism>
<evidence type="ECO:0000313" key="2">
    <source>
        <dbReference type="Proteomes" id="UP000095282"/>
    </source>
</evidence>
<dbReference type="InterPro" id="IPR012885">
    <property type="entry name" value="F-box_Sdz-33"/>
</dbReference>
<reference evidence="3" key="1">
    <citation type="submission" date="2016-11" db="UniProtKB">
        <authorList>
            <consortium name="WormBaseParasite"/>
        </authorList>
    </citation>
    <scope>IDENTIFICATION</scope>
</reference>
<dbReference type="AlphaFoldDB" id="A0A1I7V227"/>